<dbReference type="Proteomes" id="UP000265703">
    <property type="component" value="Unassembled WGS sequence"/>
</dbReference>
<dbReference type="STRING" id="658196.A0A397S540"/>
<evidence type="ECO:0000256" key="1">
    <source>
        <dbReference type="SAM" id="MobiDB-lite"/>
    </source>
</evidence>
<accession>A0A397S540</accession>
<keyword evidence="3" id="KW-1185">Reference proteome</keyword>
<evidence type="ECO:0000313" key="2">
    <source>
        <dbReference type="EMBL" id="RIA80602.1"/>
    </source>
</evidence>
<feature type="region of interest" description="Disordered" evidence="1">
    <location>
        <begin position="33"/>
        <end position="65"/>
    </location>
</feature>
<name>A0A397S540_9GLOM</name>
<feature type="compositionally biased region" description="Basic and acidic residues" evidence="1">
    <location>
        <begin position="44"/>
        <end position="65"/>
    </location>
</feature>
<reference evidence="2 3" key="1">
    <citation type="submission" date="2018-06" db="EMBL/GenBank/DDBJ databases">
        <title>Comparative genomics reveals the genomic features of Rhizophagus irregularis, R. cerebriforme, R. diaphanum and Gigaspora rosea, and their symbiotic lifestyle signature.</title>
        <authorList>
            <person name="Morin E."/>
            <person name="San Clemente H."/>
            <person name="Chen E.C.H."/>
            <person name="De La Providencia I."/>
            <person name="Hainaut M."/>
            <person name="Kuo A."/>
            <person name="Kohler A."/>
            <person name="Murat C."/>
            <person name="Tang N."/>
            <person name="Roy S."/>
            <person name="Loubradou J."/>
            <person name="Henrissat B."/>
            <person name="Grigoriev I.V."/>
            <person name="Corradi N."/>
            <person name="Roux C."/>
            <person name="Martin F.M."/>
        </authorList>
    </citation>
    <scope>NUCLEOTIDE SEQUENCE [LARGE SCALE GENOMIC DNA]</scope>
    <source>
        <strain evidence="2 3">DAOM 227022</strain>
    </source>
</reference>
<organism evidence="2 3">
    <name type="scientific">Glomus cerebriforme</name>
    <dbReference type="NCBI Taxonomy" id="658196"/>
    <lineage>
        <taxon>Eukaryota</taxon>
        <taxon>Fungi</taxon>
        <taxon>Fungi incertae sedis</taxon>
        <taxon>Mucoromycota</taxon>
        <taxon>Glomeromycotina</taxon>
        <taxon>Glomeromycetes</taxon>
        <taxon>Glomerales</taxon>
        <taxon>Glomeraceae</taxon>
        <taxon>Glomus</taxon>
    </lineage>
</organism>
<dbReference type="AlphaFoldDB" id="A0A397S540"/>
<sequence length="230" mass="26498">MKSKKNVDRIIVSDSQEEPIIISSDSDVKIKVKKSDTTVTSENNKTEDTEKTVSDKNTKEADDKKISKEKKLAATNLLKELEDMPKELDEVLRKRKKHAKAIKHLQLIKDLLIKKFNDLQPIIDSNLYHLPEESETNPETEKNKIIVKDLKWRSLTLCSLLCNYIDRLKAEWSNKQQDELADHLYDVADNVLSILSKIYNDEYDADIGKEGIKEEEEKTEEQVILTSGNN</sequence>
<gene>
    <name evidence="2" type="ORF">C1645_838403</name>
</gene>
<dbReference type="EMBL" id="QKYT01000934">
    <property type="protein sequence ID" value="RIA80602.1"/>
    <property type="molecule type" value="Genomic_DNA"/>
</dbReference>
<proteinExistence type="predicted"/>
<protein>
    <submittedName>
        <fullName evidence="2">Uncharacterized protein</fullName>
    </submittedName>
</protein>
<comment type="caution">
    <text evidence="2">The sequence shown here is derived from an EMBL/GenBank/DDBJ whole genome shotgun (WGS) entry which is preliminary data.</text>
</comment>
<dbReference type="OrthoDB" id="2445023at2759"/>
<evidence type="ECO:0000313" key="3">
    <source>
        <dbReference type="Proteomes" id="UP000265703"/>
    </source>
</evidence>